<evidence type="ECO:0000313" key="2">
    <source>
        <dbReference type="Proteomes" id="UP001273589"/>
    </source>
</evidence>
<accession>A0AAJ2UQA7</accession>
<comment type="caution">
    <text evidence="1">The sequence shown here is derived from an EMBL/GenBank/DDBJ whole genome shotgun (WGS) entry which is preliminary data.</text>
</comment>
<protein>
    <submittedName>
        <fullName evidence="1">Uncharacterized protein</fullName>
    </submittedName>
</protein>
<dbReference type="EMBL" id="JARAWN010000289">
    <property type="protein sequence ID" value="MDX3134426.1"/>
    <property type="molecule type" value="Genomic_DNA"/>
</dbReference>
<reference evidence="1" key="1">
    <citation type="journal article" date="2023" name="Microb. Genom.">
        <title>Mesoterricola silvestris gen. nov., sp. nov., Mesoterricola sediminis sp. nov., Geothrix oryzae sp. nov., Geothrix edaphica sp. nov., Geothrix rubra sp. nov., and Geothrix limicola sp. nov., six novel members of Acidobacteriota isolated from soils.</title>
        <authorList>
            <person name="Weisberg A.J."/>
            <person name="Pearce E."/>
            <person name="Kramer C.G."/>
            <person name="Chang J.H."/>
            <person name="Clarke C.R."/>
        </authorList>
    </citation>
    <scope>NUCLEOTIDE SEQUENCE</scope>
    <source>
        <strain evidence="1">ND06-05F</strain>
    </source>
</reference>
<dbReference type="AlphaFoldDB" id="A0AAJ2UQA7"/>
<evidence type="ECO:0000313" key="1">
    <source>
        <dbReference type="EMBL" id="MDX3134426.1"/>
    </source>
</evidence>
<dbReference type="Proteomes" id="UP001273589">
    <property type="component" value="Unassembled WGS sequence"/>
</dbReference>
<organism evidence="1 2">
    <name type="scientific">Streptomyces europaeiscabiei</name>
    <dbReference type="NCBI Taxonomy" id="146819"/>
    <lineage>
        <taxon>Bacteria</taxon>
        <taxon>Bacillati</taxon>
        <taxon>Actinomycetota</taxon>
        <taxon>Actinomycetes</taxon>
        <taxon>Kitasatosporales</taxon>
        <taxon>Streptomycetaceae</taxon>
        <taxon>Streptomyces</taxon>
    </lineage>
</organism>
<gene>
    <name evidence="1" type="ORF">PV367_32615</name>
</gene>
<proteinExistence type="predicted"/>
<name>A0AAJ2UQA7_9ACTN</name>
<sequence>MICVVLGCEISDLLIPEPGKVRRPGQQPASRRPRLARWWPRPWCPSVATVVPCRRCDRVTITMGKISEKKPAASCSGCFAWGAAARPVLPRLLYLRSTTCRRRMRRLPTTGPGR</sequence>